<organism evidence="2 3">
    <name type="scientific">Hymenobacter polaris</name>
    <dbReference type="NCBI Taxonomy" id="2682546"/>
    <lineage>
        <taxon>Bacteria</taxon>
        <taxon>Pseudomonadati</taxon>
        <taxon>Bacteroidota</taxon>
        <taxon>Cytophagia</taxon>
        <taxon>Cytophagales</taxon>
        <taxon>Hymenobacteraceae</taxon>
        <taxon>Hymenobacter</taxon>
    </lineage>
</organism>
<reference evidence="2 3" key="1">
    <citation type="submission" date="2020-04" db="EMBL/GenBank/DDBJ databases">
        <title>Hymenobacter polaris sp. nov., isolated from Arctic soil.</title>
        <authorList>
            <person name="Dahal R.H."/>
        </authorList>
    </citation>
    <scope>NUCLEOTIDE SEQUENCE [LARGE SCALE GENOMIC DNA]</scope>
    <source>
        <strain evidence="2 3">RP-2-7</strain>
    </source>
</reference>
<gene>
    <name evidence="2" type="ORF">HHL22_16940</name>
</gene>
<dbReference type="AlphaFoldDB" id="A0A7Y0AGJ8"/>
<dbReference type="InterPro" id="IPR030395">
    <property type="entry name" value="GP_PDE_dom"/>
</dbReference>
<evidence type="ECO:0000313" key="3">
    <source>
        <dbReference type="Proteomes" id="UP000559626"/>
    </source>
</evidence>
<protein>
    <submittedName>
        <fullName evidence="2">Glycerophosphodiester phosphodiesterase</fullName>
    </submittedName>
</protein>
<proteinExistence type="predicted"/>
<dbReference type="PANTHER" id="PTHR46211">
    <property type="entry name" value="GLYCEROPHOSPHORYL DIESTER PHOSPHODIESTERASE"/>
    <property type="match status" value="1"/>
</dbReference>
<dbReference type="Pfam" id="PF03009">
    <property type="entry name" value="GDPD"/>
    <property type="match status" value="1"/>
</dbReference>
<feature type="domain" description="GP-PDE" evidence="1">
    <location>
        <begin position="9"/>
        <end position="278"/>
    </location>
</feature>
<dbReference type="GO" id="GO:0006629">
    <property type="term" value="P:lipid metabolic process"/>
    <property type="evidence" value="ECO:0007669"/>
    <property type="project" value="InterPro"/>
</dbReference>
<dbReference type="GO" id="GO:0008081">
    <property type="term" value="F:phosphoric diester hydrolase activity"/>
    <property type="evidence" value="ECO:0007669"/>
    <property type="project" value="InterPro"/>
</dbReference>
<dbReference type="PANTHER" id="PTHR46211:SF14">
    <property type="entry name" value="GLYCEROPHOSPHODIESTER PHOSPHODIESTERASE"/>
    <property type="match status" value="1"/>
</dbReference>
<dbReference type="Proteomes" id="UP000559626">
    <property type="component" value="Unassembled WGS sequence"/>
</dbReference>
<dbReference type="Gene3D" id="3.20.20.190">
    <property type="entry name" value="Phosphatidylinositol (PI) phosphodiesterase"/>
    <property type="match status" value="1"/>
</dbReference>
<dbReference type="PROSITE" id="PS51704">
    <property type="entry name" value="GP_PDE"/>
    <property type="match status" value="1"/>
</dbReference>
<sequence length="282" mass="31546">MHTLSFALPQVHGHRGCRGLFPENTLPAFLHALALGVDALELDVVISADNQVVVAHEPWLSAQLGLSPTGQPITGSKREYNLYQMSYDLIRQCEVGLSPHPLFPTQQLVPTYRPLLREVLLATEAACQQLGRPPVRYSIEIKSTRATEELYHPSPTEFVRLVLGECPAAVLSRTTLLSFDFRILQEVRRWQPSLAVCLLTESSFDSTTVFHELGFVPEVFGPDYQLLNRQLAQDMQSRYPVLQIVCWTINEYAAMLEASKWGISGITTDYPDVAQAVLKKAV</sequence>
<evidence type="ECO:0000259" key="1">
    <source>
        <dbReference type="PROSITE" id="PS51704"/>
    </source>
</evidence>
<comment type="caution">
    <text evidence="2">The sequence shown here is derived from an EMBL/GenBank/DDBJ whole genome shotgun (WGS) entry which is preliminary data.</text>
</comment>
<evidence type="ECO:0000313" key="2">
    <source>
        <dbReference type="EMBL" id="NML66894.1"/>
    </source>
</evidence>
<keyword evidence="3" id="KW-1185">Reference proteome</keyword>
<dbReference type="SUPFAM" id="SSF51695">
    <property type="entry name" value="PLC-like phosphodiesterases"/>
    <property type="match status" value="1"/>
</dbReference>
<dbReference type="EMBL" id="JABBGH010000003">
    <property type="protein sequence ID" value="NML66894.1"/>
    <property type="molecule type" value="Genomic_DNA"/>
</dbReference>
<accession>A0A7Y0AGJ8</accession>
<dbReference type="InterPro" id="IPR017946">
    <property type="entry name" value="PLC-like_Pdiesterase_TIM-brl"/>
</dbReference>
<name>A0A7Y0AGJ8_9BACT</name>
<dbReference type="RefSeq" id="WP_169532602.1">
    <property type="nucleotide sequence ID" value="NZ_JABBGH010000003.1"/>
</dbReference>